<dbReference type="AlphaFoldDB" id="A0A3E0WKB4"/>
<evidence type="ECO:0000313" key="9">
    <source>
        <dbReference type="Proteomes" id="UP000256763"/>
    </source>
</evidence>
<evidence type="ECO:0000313" key="8">
    <source>
        <dbReference type="EMBL" id="RFA33228.1"/>
    </source>
</evidence>
<evidence type="ECO:0000259" key="7">
    <source>
        <dbReference type="PROSITE" id="PS50850"/>
    </source>
</evidence>
<evidence type="ECO:0000256" key="3">
    <source>
        <dbReference type="ARBA" id="ARBA00022692"/>
    </source>
</evidence>
<dbReference type="SUPFAM" id="SSF103473">
    <property type="entry name" value="MFS general substrate transporter"/>
    <property type="match status" value="1"/>
</dbReference>
<name>A0A3E0WKB4_9GAMM</name>
<feature type="transmembrane region" description="Helical" evidence="6">
    <location>
        <begin position="171"/>
        <end position="190"/>
    </location>
</feature>
<comment type="caution">
    <text evidence="8">The sequence shown here is derived from an EMBL/GenBank/DDBJ whole genome shotgun (WGS) entry which is preliminary data.</text>
</comment>
<dbReference type="PANTHER" id="PTHR43124:SF10">
    <property type="entry name" value="PURINE EFFLUX PUMP PBUE"/>
    <property type="match status" value="1"/>
</dbReference>
<feature type="transmembrane region" description="Helical" evidence="6">
    <location>
        <begin position="107"/>
        <end position="128"/>
    </location>
</feature>
<accession>A0A3E0WKB4</accession>
<sequence length="406" mass="41765">MYARHSCKTEKIMDSRLVWLAIGAFAVGTEAFVLSGLLPHVADDLLVNIAQAGYLITVFALTYALLGPVVATLTGDMERRRLLLAVLIVFVAANILAAASPGFYSLMAARILLAVCCALYMAVANSVAVSLVEPERRGRAIAIVMGGVTIATAAGVPIGTLIANYGGWRSTFAVIAAVGTIATIALWKNLPGGLHAPKITMTERLSVATQPRIVGTLLVTMLVMMAGFTLITYIAPFATAAIGITQAGIPWVMLTFGIGAAFGNIIGGIAADRFGAVVTISCAIAGTIVTLLLLALTAKLMASGPGTTVVFHGLVFIWSLAGWATVPALSSRIAGFAPEATAVGLSLNGSALYLGAALGSATGSLVLSYASIEVLSLAGASISVCALLAAFFFVRLHKEAPREALN</sequence>
<proteinExistence type="predicted"/>
<feature type="transmembrane region" description="Helical" evidence="6">
    <location>
        <begin position="17"/>
        <end position="37"/>
    </location>
</feature>
<keyword evidence="3 6" id="KW-0812">Transmembrane</keyword>
<gene>
    <name evidence="8" type="ORF">CAL65_17825</name>
</gene>
<dbReference type="InterPro" id="IPR020846">
    <property type="entry name" value="MFS_dom"/>
</dbReference>
<dbReference type="OrthoDB" id="9788453at2"/>
<dbReference type="PROSITE" id="PS50850">
    <property type="entry name" value="MFS"/>
    <property type="match status" value="1"/>
</dbReference>
<dbReference type="GO" id="GO:0022857">
    <property type="term" value="F:transmembrane transporter activity"/>
    <property type="evidence" value="ECO:0007669"/>
    <property type="project" value="InterPro"/>
</dbReference>
<dbReference type="EMBL" id="NFZW01000022">
    <property type="protein sequence ID" value="RFA33228.1"/>
    <property type="molecule type" value="Genomic_DNA"/>
</dbReference>
<feature type="transmembrane region" description="Helical" evidence="6">
    <location>
        <begin position="140"/>
        <end position="165"/>
    </location>
</feature>
<dbReference type="Gene3D" id="1.20.1250.20">
    <property type="entry name" value="MFS general substrate transporter like domains"/>
    <property type="match status" value="2"/>
</dbReference>
<feature type="transmembrane region" description="Helical" evidence="6">
    <location>
        <begin position="309"/>
        <end position="330"/>
    </location>
</feature>
<feature type="transmembrane region" description="Helical" evidence="6">
    <location>
        <begin position="378"/>
        <end position="396"/>
    </location>
</feature>
<reference evidence="9" key="1">
    <citation type="submission" date="2017-05" db="EMBL/GenBank/DDBJ databases">
        <authorList>
            <person name="Sharma S."/>
            <person name="Sidhu C."/>
            <person name="Pinnaka A.K."/>
        </authorList>
    </citation>
    <scope>NUCLEOTIDE SEQUENCE [LARGE SCALE GENOMIC DNA]</scope>
    <source>
        <strain evidence="9">AK93</strain>
    </source>
</reference>
<comment type="subcellular location">
    <subcellularLocation>
        <location evidence="1">Cell membrane</location>
        <topology evidence="1">Multi-pass membrane protein</topology>
    </subcellularLocation>
</comment>
<organism evidence="8 9">
    <name type="scientific">Alkalilimnicola ehrlichii</name>
    <dbReference type="NCBI Taxonomy" id="351052"/>
    <lineage>
        <taxon>Bacteria</taxon>
        <taxon>Pseudomonadati</taxon>
        <taxon>Pseudomonadota</taxon>
        <taxon>Gammaproteobacteria</taxon>
        <taxon>Chromatiales</taxon>
        <taxon>Ectothiorhodospiraceae</taxon>
        <taxon>Alkalilimnicola</taxon>
    </lineage>
</organism>
<evidence type="ECO:0000256" key="2">
    <source>
        <dbReference type="ARBA" id="ARBA00022475"/>
    </source>
</evidence>
<dbReference type="CDD" id="cd17324">
    <property type="entry name" value="MFS_NepI_like"/>
    <property type="match status" value="1"/>
</dbReference>
<dbReference type="Pfam" id="PF07690">
    <property type="entry name" value="MFS_1"/>
    <property type="match status" value="2"/>
</dbReference>
<dbReference type="InterPro" id="IPR036259">
    <property type="entry name" value="MFS_trans_sf"/>
</dbReference>
<feature type="transmembrane region" description="Helical" evidence="6">
    <location>
        <begin position="211"/>
        <end position="234"/>
    </location>
</feature>
<keyword evidence="2" id="KW-1003">Cell membrane</keyword>
<protein>
    <recommendedName>
        <fullName evidence="7">Major facilitator superfamily (MFS) profile domain-containing protein</fullName>
    </recommendedName>
</protein>
<feature type="transmembrane region" description="Helical" evidence="6">
    <location>
        <begin position="82"/>
        <end position="101"/>
    </location>
</feature>
<dbReference type="InterPro" id="IPR050189">
    <property type="entry name" value="MFS_Efflux_Transporters"/>
</dbReference>
<keyword evidence="9" id="KW-1185">Reference proteome</keyword>
<dbReference type="Proteomes" id="UP000256763">
    <property type="component" value="Unassembled WGS sequence"/>
</dbReference>
<feature type="transmembrane region" description="Helical" evidence="6">
    <location>
        <begin position="274"/>
        <end position="297"/>
    </location>
</feature>
<evidence type="ECO:0000256" key="6">
    <source>
        <dbReference type="SAM" id="Phobius"/>
    </source>
</evidence>
<feature type="transmembrane region" description="Helical" evidence="6">
    <location>
        <begin position="351"/>
        <end position="372"/>
    </location>
</feature>
<evidence type="ECO:0000256" key="5">
    <source>
        <dbReference type="ARBA" id="ARBA00023136"/>
    </source>
</evidence>
<keyword evidence="5 6" id="KW-0472">Membrane</keyword>
<feature type="transmembrane region" description="Helical" evidence="6">
    <location>
        <begin position="240"/>
        <end position="262"/>
    </location>
</feature>
<dbReference type="RefSeq" id="WP_116303464.1">
    <property type="nucleotide sequence ID" value="NZ_NFZV01000022.1"/>
</dbReference>
<keyword evidence="4 6" id="KW-1133">Transmembrane helix</keyword>
<feature type="domain" description="Major facilitator superfamily (MFS) profile" evidence="7">
    <location>
        <begin position="16"/>
        <end position="398"/>
    </location>
</feature>
<evidence type="ECO:0000256" key="1">
    <source>
        <dbReference type="ARBA" id="ARBA00004651"/>
    </source>
</evidence>
<dbReference type="PANTHER" id="PTHR43124">
    <property type="entry name" value="PURINE EFFLUX PUMP PBUE"/>
    <property type="match status" value="1"/>
</dbReference>
<dbReference type="InterPro" id="IPR011701">
    <property type="entry name" value="MFS"/>
</dbReference>
<feature type="transmembrane region" description="Helical" evidence="6">
    <location>
        <begin position="49"/>
        <end position="70"/>
    </location>
</feature>
<evidence type="ECO:0000256" key="4">
    <source>
        <dbReference type="ARBA" id="ARBA00022989"/>
    </source>
</evidence>
<dbReference type="GO" id="GO:0005886">
    <property type="term" value="C:plasma membrane"/>
    <property type="evidence" value="ECO:0007669"/>
    <property type="project" value="UniProtKB-SubCell"/>
</dbReference>